<dbReference type="NCBIfam" id="NF003591">
    <property type="entry name" value="PRK05254.1-4"/>
    <property type="match status" value="1"/>
</dbReference>
<evidence type="ECO:0000256" key="9">
    <source>
        <dbReference type="ARBA" id="ARBA00023204"/>
    </source>
</evidence>
<evidence type="ECO:0000256" key="11">
    <source>
        <dbReference type="PROSITE-ProRule" id="PRU10072"/>
    </source>
</evidence>
<dbReference type="EMBL" id="NXLZ01000003">
    <property type="protein sequence ID" value="TKX31576.1"/>
    <property type="molecule type" value="Genomic_DNA"/>
</dbReference>
<evidence type="ECO:0000256" key="10">
    <source>
        <dbReference type="HAMAP-Rule" id="MF_00148"/>
    </source>
</evidence>
<evidence type="ECO:0000256" key="8">
    <source>
        <dbReference type="ARBA" id="ARBA00022801"/>
    </source>
</evidence>
<evidence type="ECO:0000256" key="6">
    <source>
        <dbReference type="ARBA" id="ARBA00022490"/>
    </source>
</evidence>
<protein>
    <recommendedName>
        <fullName evidence="5 10">Uracil-DNA glycosylase</fullName>
        <shortName evidence="10">UDG</shortName>
        <ecNumber evidence="4 10">3.2.2.27</ecNumber>
    </recommendedName>
</protein>
<dbReference type="PANTHER" id="PTHR11264:SF0">
    <property type="entry name" value="URACIL-DNA GLYCOSYLASE"/>
    <property type="match status" value="1"/>
</dbReference>
<accession>A0A4U7BRP5</accession>
<dbReference type="PANTHER" id="PTHR11264">
    <property type="entry name" value="URACIL-DNA GLYCOSYLASE"/>
    <property type="match status" value="1"/>
</dbReference>
<evidence type="ECO:0000256" key="4">
    <source>
        <dbReference type="ARBA" id="ARBA00012030"/>
    </source>
</evidence>
<dbReference type="NCBIfam" id="TIGR00628">
    <property type="entry name" value="ung"/>
    <property type="match status" value="1"/>
</dbReference>
<keyword evidence="7 10" id="KW-0227">DNA damage</keyword>
<comment type="subcellular location">
    <subcellularLocation>
        <location evidence="10">Cytoplasm</location>
    </subcellularLocation>
</comment>
<dbReference type="NCBIfam" id="NF003592">
    <property type="entry name" value="PRK05254.1-5"/>
    <property type="match status" value="1"/>
</dbReference>
<comment type="function">
    <text evidence="2 10 12">Excises uracil residues from the DNA which can arise as a result of misincorporation of dUMP residues by DNA polymerase or due to deamination of cytosine.</text>
</comment>
<evidence type="ECO:0000256" key="2">
    <source>
        <dbReference type="ARBA" id="ARBA00002631"/>
    </source>
</evidence>
<organism evidence="14 15">
    <name type="scientific">Campylobacter estrildidarum</name>
    <dbReference type="NCBI Taxonomy" id="2510189"/>
    <lineage>
        <taxon>Bacteria</taxon>
        <taxon>Pseudomonadati</taxon>
        <taxon>Campylobacterota</taxon>
        <taxon>Epsilonproteobacteria</taxon>
        <taxon>Campylobacterales</taxon>
        <taxon>Campylobacteraceae</taxon>
        <taxon>Campylobacter</taxon>
    </lineage>
</organism>
<evidence type="ECO:0000256" key="12">
    <source>
        <dbReference type="RuleBase" id="RU003780"/>
    </source>
</evidence>
<name>A0A4U7BRP5_9BACT</name>
<dbReference type="InterPro" id="IPR005122">
    <property type="entry name" value="Uracil-DNA_glycosylase-like"/>
</dbReference>
<evidence type="ECO:0000256" key="5">
    <source>
        <dbReference type="ARBA" id="ARBA00018429"/>
    </source>
</evidence>
<evidence type="ECO:0000256" key="7">
    <source>
        <dbReference type="ARBA" id="ARBA00022763"/>
    </source>
</evidence>
<keyword evidence="8 10" id="KW-0378">Hydrolase</keyword>
<dbReference type="OrthoDB" id="9804372at2"/>
<dbReference type="EC" id="3.2.2.27" evidence="4 10"/>
<dbReference type="SMART" id="SM00986">
    <property type="entry name" value="UDG"/>
    <property type="match status" value="1"/>
</dbReference>
<dbReference type="Gene3D" id="3.40.470.10">
    <property type="entry name" value="Uracil-DNA glycosylase-like domain"/>
    <property type="match status" value="1"/>
</dbReference>
<dbReference type="NCBIfam" id="NF003589">
    <property type="entry name" value="PRK05254.1-2"/>
    <property type="match status" value="1"/>
</dbReference>
<dbReference type="FunFam" id="3.40.470.10:FF:000001">
    <property type="entry name" value="Uracil-DNA glycosylase"/>
    <property type="match status" value="1"/>
</dbReference>
<dbReference type="InterPro" id="IPR002043">
    <property type="entry name" value="UDG_fam1"/>
</dbReference>
<dbReference type="GO" id="GO:0005737">
    <property type="term" value="C:cytoplasm"/>
    <property type="evidence" value="ECO:0007669"/>
    <property type="project" value="UniProtKB-SubCell"/>
</dbReference>
<dbReference type="NCBIfam" id="NF003588">
    <property type="entry name" value="PRK05254.1-1"/>
    <property type="match status" value="1"/>
</dbReference>
<feature type="active site" description="Proton acceptor" evidence="10 11">
    <location>
        <position position="74"/>
    </location>
</feature>
<dbReference type="CDD" id="cd10027">
    <property type="entry name" value="UDG-F1-like"/>
    <property type="match status" value="1"/>
</dbReference>
<dbReference type="SMART" id="SM00987">
    <property type="entry name" value="UreE_C"/>
    <property type="match status" value="1"/>
</dbReference>
<sequence>MKKITIDLDNIKINEDWKNFLKEEFLKPYFLEIKKKYIHALENKKTIYPPANLTFNAFNLTPFKDLKVIILGQDPYHQEGQAMGLSFSVPKEIKIPPSLANIYKELYNDLKIQPAKDGDLSFWAKQGVLLLNSILSVEAGKPASHSTWGWQEFSDAIISKLSIEKTGLIFMLWGNFAKSKKNLIDTKKHFILEAAHPSPLARTGFLGCRHFSKANEILQNLKKTPINWNLNIE</sequence>
<evidence type="ECO:0000256" key="3">
    <source>
        <dbReference type="ARBA" id="ARBA00008184"/>
    </source>
</evidence>
<gene>
    <name evidence="10" type="primary">ung</name>
    <name evidence="14" type="ORF">CQA69_02860</name>
</gene>
<dbReference type="AlphaFoldDB" id="A0A4U7BRP5"/>
<dbReference type="SUPFAM" id="SSF52141">
    <property type="entry name" value="Uracil-DNA glycosylase-like"/>
    <property type="match status" value="1"/>
</dbReference>
<keyword evidence="9 10" id="KW-0234">DNA repair</keyword>
<keyword evidence="15" id="KW-1185">Reference proteome</keyword>
<dbReference type="InterPro" id="IPR018085">
    <property type="entry name" value="Ura-DNA_Glyclase_AS"/>
</dbReference>
<dbReference type="InterPro" id="IPR036895">
    <property type="entry name" value="Uracil-DNA_glycosylase-like_sf"/>
</dbReference>
<dbReference type="RefSeq" id="WP_137620314.1">
    <property type="nucleotide sequence ID" value="NZ_NXLZ01000003.1"/>
</dbReference>
<evidence type="ECO:0000313" key="15">
    <source>
        <dbReference type="Proteomes" id="UP000308838"/>
    </source>
</evidence>
<reference evidence="14 15" key="1">
    <citation type="submission" date="2018-05" db="EMBL/GenBank/DDBJ databases">
        <title>Novel Campyloabacter and Helicobacter Species and Strains.</title>
        <authorList>
            <person name="Mannion A.J."/>
            <person name="Shen Z."/>
            <person name="Fox J.G."/>
        </authorList>
    </citation>
    <scope>NUCLEOTIDE SEQUENCE [LARGE SCALE GENOMIC DNA]</scope>
    <source>
        <strain evidence="15">MIT17-664</strain>
    </source>
</reference>
<feature type="domain" description="Uracil-DNA glycosylase-like" evidence="13">
    <location>
        <begin position="59"/>
        <end position="218"/>
    </location>
</feature>
<dbReference type="Proteomes" id="UP000308838">
    <property type="component" value="Unassembled WGS sequence"/>
</dbReference>
<dbReference type="GO" id="GO:0004844">
    <property type="term" value="F:uracil DNA N-glycosylase activity"/>
    <property type="evidence" value="ECO:0007669"/>
    <property type="project" value="UniProtKB-UniRule"/>
</dbReference>
<proteinExistence type="inferred from homology"/>
<comment type="similarity">
    <text evidence="3 10 12">Belongs to the uracil-DNA glycosylase (UDG) superfamily. UNG family.</text>
</comment>
<keyword evidence="6 10" id="KW-0963">Cytoplasm</keyword>
<dbReference type="HAMAP" id="MF_00148">
    <property type="entry name" value="UDG"/>
    <property type="match status" value="1"/>
</dbReference>
<evidence type="ECO:0000256" key="1">
    <source>
        <dbReference type="ARBA" id="ARBA00001400"/>
    </source>
</evidence>
<comment type="caution">
    <text evidence="14">The sequence shown here is derived from an EMBL/GenBank/DDBJ whole genome shotgun (WGS) entry which is preliminary data.</text>
</comment>
<evidence type="ECO:0000259" key="13">
    <source>
        <dbReference type="SMART" id="SM00986"/>
    </source>
</evidence>
<dbReference type="PROSITE" id="PS00130">
    <property type="entry name" value="U_DNA_GLYCOSYLASE"/>
    <property type="match status" value="1"/>
</dbReference>
<dbReference type="Pfam" id="PF03167">
    <property type="entry name" value="UDG"/>
    <property type="match status" value="1"/>
</dbReference>
<comment type="catalytic activity">
    <reaction evidence="1 10 12">
        <text>Hydrolyzes single-stranded DNA or mismatched double-stranded DNA and polynucleotides, releasing free uracil.</text>
        <dbReference type="EC" id="3.2.2.27"/>
    </reaction>
</comment>
<dbReference type="GO" id="GO:0097510">
    <property type="term" value="P:base-excision repair, AP site formation via deaminated base removal"/>
    <property type="evidence" value="ECO:0007669"/>
    <property type="project" value="TreeGrafter"/>
</dbReference>
<evidence type="ECO:0000313" key="14">
    <source>
        <dbReference type="EMBL" id="TKX31576.1"/>
    </source>
</evidence>